<feature type="transmembrane region" description="Helical" evidence="10">
    <location>
        <begin position="249"/>
        <end position="268"/>
    </location>
</feature>
<feature type="transmembrane region" description="Helical" evidence="10">
    <location>
        <begin position="321"/>
        <end position="346"/>
    </location>
</feature>
<dbReference type="InterPro" id="IPR000802">
    <property type="entry name" value="Arsenical_pump_ArsB"/>
</dbReference>
<dbReference type="PRINTS" id="PR00758">
    <property type="entry name" value="ARSENICPUMP"/>
</dbReference>
<proteinExistence type="inferred from homology"/>
<evidence type="ECO:0000256" key="1">
    <source>
        <dbReference type="ARBA" id="ARBA00004651"/>
    </source>
</evidence>
<dbReference type="Pfam" id="PF03600">
    <property type="entry name" value="CitMHS"/>
    <property type="match status" value="1"/>
</dbReference>
<feature type="domain" description="Citrate transporter-like" evidence="11">
    <location>
        <begin position="13"/>
        <end position="311"/>
    </location>
</feature>
<evidence type="ECO:0000259" key="11">
    <source>
        <dbReference type="Pfam" id="PF03600"/>
    </source>
</evidence>
<evidence type="ECO:0000256" key="8">
    <source>
        <dbReference type="ARBA" id="ARBA00022989"/>
    </source>
</evidence>
<dbReference type="PANTHER" id="PTHR43302">
    <property type="entry name" value="TRANSPORTER ARSB-RELATED"/>
    <property type="match status" value="1"/>
</dbReference>
<feature type="transmembrane region" description="Helical" evidence="10">
    <location>
        <begin position="36"/>
        <end position="54"/>
    </location>
</feature>
<dbReference type="EMBL" id="VJXX01000001">
    <property type="protein sequence ID" value="MPY09917.1"/>
    <property type="molecule type" value="Genomic_DNA"/>
</dbReference>
<evidence type="ECO:0000256" key="9">
    <source>
        <dbReference type="ARBA" id="ARBA00023136"/>
    </source>
</evidence>
<keyword evidence="6 10" id="KW-0812">Transmembrane</keyword>
<protein>
    <submittedName>
        <fullName evidence="12">Arsenic transporter</fullName>
    </submittedName>
</protein>
<keyword evidence="4" id="KW-0813">Transport</keyword>
<evidence type="ECO:0000256" key="10">
    <source>
        <dbReference type="SAM" id="Phobius"/>
    </source>
</evidence>
<dbReference type="Proteomes" id="UP000326464">
    <property type="component" value="Unassembled WGS sequence"/>
</dbReference>
<gene>
    <name evidence="12" type="ORF">FNH21_04170</name>
</gene>
<evidence type="ECO:0000313" key="12">
    <source>
        <dbReference type="EMBL" id="MPY09917.1"/>
    </source>
</evidence>
<keyword evidence="8 10" id="KW-1133">Transmembrane helix</keyword>
<dbReference type="GO" id="GO:0046685">
    <property type="term" value="P:response to arsenic-containing substance"/>
    <property type="evidence" value="ECO:0007669"/>
    <property type="project" value="UniProtKB-KW"/>
</dbReference>
<dbReference type="OrthoDB" id="9774335at2"/>
<feature type="transmembrane region" description="Helical" evidence="10">
    <location>
        <begin position="75"/>
        <end position="94"/>
    </location>
</feature>
<reference evidence="13" key="1">
    <citation type="submission" date="2019-07" db="EMBL/GenBank/DDBJ databases">
        <title>Arthrobacter KR32 sp. nov., isolated from mountain cheese made of cows milk.</title>
        <authorList>
            <person name="Flegler A."/>
        </authorList>
    </citation>
    <scope>NUCLEOTIDE SEQUENCE [LARGE SCALE GENOMIC DNA]</scope>
    <source>
        <strain evidence="13">KR32</strain>
    </source>
</reference>
<comment type="similarity">
    <text evidence="3">Belongs to the CitM (TC 2.A.11) transporter family.</text>
</comment>
<evidence type="ECO:0000256" key="3">
    <source>
        <dbReference type="ARBA" id="ARBA00009843"/>
    </source>
</evidence>
<dbReference type="GO" id="GO:0005886">
    <property type="term" value="C:plasma membrane"/>
    <property type="evidence" value="ECO:0007669"/>
    <property type="project" value="UniProtKB-SubCell"/>
</dbReference>
<evidence type="ECO:0000256" key="2">
    <source>
        <dbReference type="ARBA" id="ARBA00006433"/>
    </source>
</evidence>
<dbReference type="InterPro" id="IPR004680">
    <property type="entry name" value="Cit_transptr-like_dom"/>
</dbReference>
<sequence>MNLRSASRAILPGLAVLCIVTGLLPGAELSELWARIWPILLFVAAMTVVTDLLFSAGVFERVIAAAAGLARGRTLALWLVTVLLAVVCTVFFSLDTTAVLLTPLVVLLARRAGLPPLPFAVTIVWLANTASLLLPVSNLTNLLVQERLGLSPAAFAGLVWGPAIVGVVVPCAVLLLIFRRDLVGRFTPAPARAAEDPVLLRTGYAVLAVLLPALVSGVPVALSATVAAAVLTVLFAVRRRDTLTFRLIPVNPLLLALSLFVLVTTAHAQGLDAFLAPAAGDGEGFVDLLQLAAVGAGGANAVNNLPAYLALEPSGTTPLRLAALLIGVNLGPLVTPWGSLATLLWAERLRSLGVTVRWVPFAVAGLLVTALLLPAAVAVLSWLGT</sequence>
<evidence type="ECO:0000256" key="4">
    <source>
        <dbReference type="ARBA" id="ARBA00022448"/>
    </source>
</evidence>
<dbReference type="AlphaFoldDB" id="A0A7X1NNB5"/>
<comment type="subcellular location">
    <subcellularLocation>
        <location evidence="1">Cell membrane</location>
        <topology evidence="1">Multi-pass membrane protein</topology>
    </subcellularLocation>
</comment>
<keyword evidence="13" id="KW-1185">Reference proteome</keyword>
<keyword evidence="9 10" id="KW-0472">Membrane</keyword>
<dbReference type="GO" id="GO:0015105">
    <property type="term" value="F:arsenite transmembrane transporter activity"/>
    <property type="evidence" value="ECO:0007669"/>
    <property type="project" value="InterPro"/>
</dbReference>
<keyword evidence="5" id="KW-1003">Cell membrane</keyword>
<organism evidence="12 13">
    <name type="scientific">Arthrobacter bussei</name>
    <dbReference type="NCBI Taxonomy" id="2594179"/>
    <lineage>
        <taxon>Bacteria</taxon>
        <taxon>Bacillati</taxon>
        <taxon>Actinomycetota</taxon>
        <taxon>Actinomycetes</taxon>
        <taxon>Micrococcales</taxon>
        <taxon>Micrococcaceae</taxon>
        <taxon>Arthrobacter</taxon>
    </lineage>
</organism>
<evidence type="ECO:0000256" key="7">
    <source>
        <dbReference type="ARBA" id="ARBA00022849"/>
    </source>
</evidence>
<comment type="caution">
    <text evidence="12">The sequence shown here is derived from an EMBL/GenBank/DDBJ whole genome shotgun (WGS) entry which is preliminary data.</text>
</comment>
<accession>A0A7X1NNB5</accession>
<feature type="transmembrane region" description="Helical" evidence="10">
    <location>
        <begin position="204"/>
        <end position="237"/>
    </location>
</feature>
<feature type="transmembrane region" description="Helical" evidence="10">
    <location>
        <begin position="358"/>
        <end position="383"/>
    </location>
</feature>
<keyword evidence="7" id="KW-0059">Arsenical resistance</keyword>
<name>A0A7X1NNB5_9MICC</name>
<evidence type="ECO:0000256" key="5">
    <source>
        <dbReference type="ARBA" id="ARBA00022475"/>
    </source>
</evidence>
<feature type="transmembrane region" description="Helical" evidence="10">
    <location>
        <begin position="155"/>
        <end position="178"/>
    </location>
</feature>
<comment type="similarity">
    <text evidence="2">Belongs to the ArsB family.</text>
</comment>
<evidence type="ECO:0000313" key="13">
    <source>
        <dbReference type="Proteomes" id="UP000326464"/>
    </source>
</evidence>
<dbReference type="RefSeq" id="WP_152812494.1">
    <property type="nucleotide sequence ID" value="NZ_VJXX01000001.1"/>
</dbReference>
<dbReference type="PANTHER" id="PTHR43302:SF5">
    <property type="entry name" value="TRANSPORTER ARSB-RELATED"/>
    <property type="match status" value="1"/>
</dbReference>
<evidence type="ECO:0000256" key="6">
    <source>
        <dbReference type="ARBA" id="ARBA00022692"/>
    </source>
</evidence>
<feature type="transmembrane region" description="Helical" evidence="10">
    <location>
        <begin position="114"/>
        <end position="134"/>
    </location>
</feature>